<evidence type="ECO:0000313" key="2">
    <source>
        <dbReference type="Proteomes" id="UP000002282"/>
    </source>
</evidence>
<organism evidence="1 2">
    <name type="scientific">Drosophila yakuba</name>
    <name type="common">Fruit fly</name>
    <dbReference type="NCBI Taxonomy" id="7245"/>
    <lineage>
        <taxon>Eukaryota</taxon>
        <taxon>Metazoa</taxon>
        <taxon>Ecdysozoa</taxon>
        <taxon>Arthropoda</taxon>
        <taxon>Hexapoda</taxon>
        <taxon>Insecta</taxon>
        <taxon>Pterygota</taxon>
        <taxon>Neoptera</taxon>
        <taxon>Endopterygota</taxon>
        <taxon>Diptera</taxon>
        <taxon>Brachycera</taxon>
        <taxon>Muscomorpha</taxon>
        <taxon>Ephydroidea</taxon>
        <taxon>Drosophilidae</taxon>
        <taxon>Drosophila</taxon>
        <taxon>Sophophora</taxon>
    </lineage>
</organism>
<accession>A0A0R1DVZ6</accession>
<keyword evidence="2" id="KW-1185">Reference proteome</keyword>
<reference evidence="1 2" key="1">
    <citation type="journal article" date="2007" name="Nature">
        <title>Evolution of genes and genomes on the Drosophila phylogeny.</title>
        <authorList>
            <consortium name="Drosophila 12 Genomes Consortium"/>
            <person name="Clark A.G."/>
            <person name="Eisen M.B."/>
            <person name="Smith D.R."/>
            <person name="Bergman C.M."/>
            <person name="Oliver B."/>
            <person name="Markow T.A."/>
            <person name="Kaufman T.C."/>
            <person name="Kellis M."/>
            <person name="Gelbart W."/>
            <person name="Iyer V.N."/>
            <person name="Pollard D.A."/>
            <person name="Sackton T.B."/>
            <person name="Larracuente A.M."/>
            <person name="Singh N.D."/>
            <person name="Abad J.P."/>
            <person name="Abt D.N."/>
            <person name="Adryan B."/>
            <person name="Aguade M."/>
            <person name="Akashi H."/>
            <person name="Anderson W.W."/>
            <person name="Aquadro C.F."/>
            <person name="Ardell D.H."/>
            <person name="Arguello R."/>
            <person name="Artieri C.G."/>
            <person name="Barbash D.A."/>
            <person name="Barker D."/>
            <person name="Barsanti P."/>
            <person name="Batterham P."/>
            <person name="Batzoglou S."/>
            <person name="Begun D."/>
            <person name="Bhutkar A."/>
            <person name="Blanco E."/>
            <person name="Bosak S.A."/>
            <person name="Bradley R.K."/>
            <person name="Brand A.D."/>
            <person name="Brent M.R."/>
            <person name="Brooks A.N."/>
            <person name="Brown R.H."/>
            <person name="Butlin R.K."/>
            <person name="Caggese C."/>
            <person name="Calvi B.R."/>
            <person name="Bernardo de Carvalho A."/>
            <person name="Caspi A."/>
            <person name="Castrezana S."/>
            <person name="Celniker S.E."/>
            <person name="Chang J.L."/>
            <person name="Chapple C."/>
            <person name="Chatterji S."/>
            <person name="Chinwalla A."/>
            <person name="Civetta A."/>
            <person name="Clifton S.W."/>
            <person name="Comeron J.M."/>
            <person name="Costello J.C."/>
            <person name="Coyne J.A."/>
            <person name="Daub J."/>
            <person name="David R.G."/>
            <person name="Delcher A.L."/>
            <person name="Delehaunty K."/>
            <person name="Do C.B."/>
            <person name="Ebling H."/>
            <person name="Edwards K."/>
            <person name="Eickbush T."/>
            <person name="Evans J.D."/>
            <person name="Filipski A."/>
            <person name="Findeiss S."/>
            <person name="Freyhult E."/>
            <person name="Fulton L."/>
            <person name="Fulton R."/>
            <person name="Garcia A.C."/>
            <person name="Gardiner A."/>
            <person name="Garfield D.A."/>
            <person name="Garvin B.E."/>
            <person name="Gibson G."/>
            <person name="Gilbert D."/>
            <person name="Gnerre S."/>
            <person name="Godfrey J."/>
            <person name="Good R."/>
            <person name="Gotea V."/>
            <person name="Gravely B."/>
            <person name="Greenberg A.J."/>
            <person name="Griffiths-Jones S."/>
            <person name="Gross S."/>
            <person name="Guigo R."/>
            <person name="Gustafson E.A."/>
            <person name="Haerty W."/>
            <person name="Hahn M.W."/>
            <person name="Halligan D.L."/>
            <person name="Halpern A.L."/>
            <person name="Halter G.M."/>
            <person name="Han M.V."/>
            <person name="Heger A."/>
            <person name="Hillier L."/>
            <person name="Hinrichs A.S."/>
            <person name="Holmes I."/>
            <person name="Hoskins R.A."/>
            <person name="Hubisz M.J."/>
            <person name="Hultmark D."/>
            <person name="Huntley M.A."/>
            <person name="Jaffe D.B."/>
            <person name="Jagadeeshan S."/>
            <person name="Jeck W.R."/>
            <person name="Johnson J."/>
            <person name="Jones C.D."/>
            <person name="Jordan W.C."/>
            <person name="Karpen G.H."/>
            <person name="Kataoka E."/>
            <person name="Keightley P.D."/>
            <person name="Kheradpour P."/>
            <person name="Kirkness E.F."/>
            <person name="Koerich L.B."/>
            <person name="Kristiansen K."/>
            <person name="Kudrna D."/>
            <person name="Kulathinal R.J."/>
            <person name="Kumar S."/>
            <person name="Kwok R."/>
            <person name="Lander E."/>
            <person name="Langley C.H."/>
            <person name="Lapoint R."/>
            <person name="Lazzaro B.P."/>
            <person name="Lee S.J."/>
            <person name="Levesque L."/>
            <person name="Li R."/>
            <person name="Lin C.F."/>
            <person name="Lin M.F."/>
            <person name="Lindblad-Toh K."/>
            <person name="Llopart A."/>
            <person name="Long M."/>
            <person name="Low L."/>
            <person name="Lozovsky E."/>
            <person name="Lu J."/>
            <person name="Luo M."/>
            <person name="Machado C.A."/>
            <person name="Makalowski W."/>
            <person name="Marzo M."/>
            <person name="Matsuda M."/>
            <person name="Matzkin L."/>
            <person name="McAllister B."/>
            <person name="McBride C.S."/>
            <person name="McKernan B."/>
            <person name="McKernan K."/>
            <person name="Mendez-Lago M."/>
            <person name="Minx P."/>
            <person name="Mollenhauer M.U."/>
            <person name="Montooth K."/>
            <person name="Mount S.M."/>
            <person name="Mu X."/>
            <person name="Myers E."/>
            <person name="Negre B."/>
            <person name="Newfeld S."/>
            <person name="Nielsen R."/>
            <person name="Noor M.A."/>
            <person name="O'Grady P."/>
            <person name="Pachter L."/>
            <person name="Papaceit M."/>
            <person name="Parisi M.J."/>
            <person name="Parisi M."/>
            <person name="Parts L."/>
            <person name="Pedersen J.S."/>
            <person name="Pesole G."/>
            <person name="Phillippy A.M."/>
            <person name="Ponting C.P."/>
            <person name="Pop M."/>
            <person name="Porcelli D."/>
            <person name="Powell J.R."/>
            <person name="Prohaska S."/>
            <person name="Pruitt K."/>
            <person name="Puig M."/>
            <person name="Quesneville H."/>
            <person name="Ram K.R."/>
            <person name="Rand D."/>
            <person name="Rasmussen M.D."/>
            <person name="Reed L.K."/>
            <person name="Reenan R."/>
            <person name="Reily A."/>
            <person name="Remington K.A."/>
            <person name="Rieger T.T."/>
            <person name="Ritchie M.G."/>
            <person name="Robin C."/>
            <person name="Rogers Y.H."/>
            <person name="Rohde C."/>
            <person name="Rozas J."/>
            <person name="Rubenfield M.J."/>
            <person name="Ruiz A."/>
            <person name="Russo S."/>
            <person name="Salzberg S.L."/>
            <person name="Sanchez-Gracia A."/>
            <person name="Saranga D.J."/>
            <person name="Sato H."/>
            <person name="Schaeffer S.W."/>
            <person name="Schatz M.C."/>
            <person name="Schlenke T."/>
            <person name="Schwartz R."/>
            <person name="Segarra C."/>
            <person name="Singh R.S."/>
            <person name="Sirot L."/>
            <person name="Sirota M."/>
            <person name="Sisneros N.B."/>
            <person name="Smith C.D."/>
            <person name="Smith T.F."/>
            <person name="Spieth J."/>
            <person name="Stage D.E."/>
            <person name="Stark A."/>
            <person name="Stephan W."/>
            <person name="Strausberg R.L."/>
            <person name="Strempel S."/>
            <person name="Sturgill D."/>
            <person name="Sutton G."/>
            <person name="Sutton G.G."/>
            <person name="Tao W."/>
            <person name="Teichmann S."/>
            <person name="Tobari Y.N."/>
            <person name="Tomimura Y."/>
            <person name="Tsolas J.M."/>
            <person name="Valente V.L."/>
            <person name="Venter E."/>
            <person name="Venter J.C."/>
            <person name="Vicario S."/>
            <person name="Vieira F.G."/>
            <person name="Vilella A.J."/>
            <person name="Villasante A."/>
            <person name="Walenz B."/>
            <person name="Wang J."/>
            <person name="Wasserman M."/>
            <person name="Watts T."/>
            <person name="Wilson D."/>
            <person name="Wilson R.K."/>
            <person name="Wing R.A."/>
            <person name="Wolfner M.F."/>
            <person name="Wong A."/>
            <person name="Wong G.K."/>
            <person name="Wu C.I."/>
            <person name="Wu G."/>
            <person name="Yamamoto D."/>
            <person name="Yang H.P."/>
            <person name="Yang S.P."/>
            <person name="Yorke J.A."/>
            <person name="Yoshida K."/>
            <person name="Zdobnov E."/>
            <person name="Zhang P."/>
            <person name="Zhang Y."/>
            <person name="Zimin A.V."/>
            <person name="Baldwin J."/>
            <person name="Abdouelleil A."/>
            <person name="Abdulkadir J."/>
            <person name="Abebe A."/>
            <person name="Abera B."/>
            <person name="Abreu J."/>
            <person name="Acer S.C."/>
            <person name="Aftuck L."/>
            <person name="Alexander A."/>
            <person name="An P."/>
            <person name="Anderson E."/>
            <person name="Anderson S."/>
            <person name="Arachi H."/>
            <person name="Azer M."/>
            <person name="Bachantsang P."/>
            <person name="Barry A."/>
            <person name="Bayul T."/>
            <person name="Berlin A."/>
            <person name="Bessette D."/>
            <person name="Bloom T."/>
            <person name="Blye J."/>
            <person name="Boguslavskiy L."/>
            <person name="Bonnet C."/>
            <person name="Boukhgalter B."/>
            <person name="Bourzgui I."/>
            <person name="Brown A."/>
            <person name="Cahill P."/>
            <person name="Channer S."/>
            <person name="Cheshatsang Y."/>
            <person name="Chuda L."/>
            <person name="Citroen M."/>
            <person name="Collymore A."/>
            <person name="Cooke P."/>
            <person name="Costello M."/>
            <person name="D'Aco K."/>
            <person name="Daza R."/>
            <person name="De Haan G."/>
            <person name="DeGray S."/>
            <person name="DeMaso C."/>
            <person name="Dhargay N."/>
            <person name="Dooley K."/>
            <person name="Dooley E."/>
            <person name="Doricent M."/>
            <person name="Dorje P."/>
            <person name="Dorjee K."/>
            <person name="Dupes A."/>
            <person name="Elong R."/>
            <person name="Falk J."/>
            <person name="Farina A."/>
            <person name="Faro S."/>
            <person name="Ferguson D."/>
            <person name="Fisher S."/>
            <person name="Foley C.D."/>
            <person name="Franke A."/>
            <person name="Friedrich D."/>
            <person name="Gadbois L."/>
            <person name="Gearin G."/>
            <person name="Gearin C.R."/>
            <person name="Giannoukos G."/>
            <person name="Goode T."/>
            <person name="Graham J."/>
            <person name="Grandbois E."/>
            <person name="Grewal S."/>
            <person name="Gyaltsen K."/>
            <person name="Hafez N."/>
            <person name="Hagos B."/>
            <person name="Hall J."/>
            <person name="Henson C."/>
            <person name="Hollinger A."/>
            <person name="Honan T."/>
            <person name="Huard M.D."/>
            <person name="Hughes L."/>
            <person name="Hurhula B."/>
            <person name="Husby M.E."/>
            <person name="Kamat A."/>
            <person name="Kanga B."/>
            <person name="Kashin S."/>
            <person name="Khazanovich D."/>
            <person name="Kisner P."/>
            <person name="Lance K."/>
            <person name="Lara M."/>
            <person name="Lee W."/>
            <person name="Lennon N."/>
            <person name="Letendre F."/>
            <person name="LeVine R."/>
            <person name="Lipovsky A."/>
            <person name="Liu X."/>
            <person name="Liu J."/>
            <person name="Liu S."/>
            <person name="Lokyitsang T."/>
            <person name="Lokyitsang Y."/>
            <person name="Lubonja R."/>
            <person name="Lui A."/>
            <person name="MacDonald P."/>
            <person name="Magnisalis V."/>
            <person name="Maru K."/>
            <person name="Matthews C."/>
            <person name="McCusker W."/>
            <person name="McDonough S."/>
            <person name="Mehta T."/>
            <person name="Meldrim J."/>
            <person name="Meneus L."/>
            <person name="Mihai O."/>
            <person name="Mihalev A."/>
            <person name="Mihova T."/>
            <person name="Mittelman R."/>
            <person name="Mlenga V."/>
            <person name="Montmayeur A."/>
            <person name="Mulrain L."/>
            <person name="Navidi A."/>
            <person name="Naylor J."/>
            <person name="Negash T."/>
            <person name="Nguyen T."/>
            <person name="Nguyen N."/>
            <person name="Nicol R."/>
            <person name="Norbu C."/>
            <person name="Norbu N."/>
            <person name="Novod N."/>
            <person name="O'Neill B."/>
            <person name="Osman S."/>
            <person name="Markiewicz E."/>
            <person name="Oyono O.L."/>
            <person name="Patti C."/>
            <person name="Phunkhang P."/>
            <person name="Pierre F."/>
            <person name="Priest M."/>
            <person name="Raghuraman S."/>
            <person name="Rege F."/>
            <person name="Reyes R."/>
            <person name="Rise C."/>
            <person name="Rogov P."/>
            <person name="Ross K."/>
            <person name="Ryan E."/>
            <person name="Settipalli S."/>
            <person name="Shea T."/>
            <person name="Sherpa N."/>
            <person name="Shi L."/>
            <person name="Shih D."/>
            <person name="Sparrow T."/>
            <person name="Spaulding J."/>
            <person name="Stalker J."/>
            <person name="Stange-Thomann N."/>
            <person name="Stavropoulos S."/>
            <person name="Stone C."/>
            <person name="Strader C."/>
            <person name="Tesfaye S."/>
            <person name="Thomson T."/>
            <person name="Thoulutsang Y."/>
            <person name="Thoulutsang D."/>
            <person name="Topham K."/>
            <person name="Topping I."/>
            <person name="Tsamla T."/>
            <person name="Vassiliev H."/>
            <person name="Vo A."/>
            <person name="Wangchuk T."/>
            <person name="Wangdi T."/>
            <person name="Weiand M."/>
            <person name="Wilkinson J."/>
            <person name="Wilson A."/>
            <person name="Yadav S."/>
            <person name="Young G."/>
            <person name="Yu Q."/>
            <person name="Zembek L."/>
            <person name="Zhong D."/>
            <person name="Zimmer A."/>
            <person name="Zwirko Z."/>
            <person name="Jaffe D.B."/>
            <person name="Alvarez P."/>
            <person name="Brockman W."/>
            <person name="Butler J."/>
            <person name="Chin C."/>
            <person name="Gnerre S."/>
            <person name="Grabherr M."/>
            <person name="Kleber M."/>
            <person name="Mauceli E."/>
            <person name="MacCallum I."/>
        </authorList>
    </citation>
    <scope>NUCLEOTIDE SEQUENCE [LARGE SCALE GENOMIC DNA]</scope>
    <source>
        <strain evidence="2">Tai18E2 / Tucson 14021-0261.01</strain>
    </source>
</reference>
<gene>
    <name evidence="1" type="primary">Dyak\GE21577</name>
    <name evidence="1" type="synonym">dyak_GLEANR_5328</name>
    <name evidence="1" type="synonym">GE21577</name>
    <name evidence="1" type="ORF">Dyak_GE21577</name>
</gene>
<reference evidence="1 2" key="2">
    <citation type="journal article" date="2007" name="PLoS Biol.">
        <title>Principles of genome evolution in the Drosophila melanogaster species group.</title>
        <authorList>
            <person name="Ranz J.M."/>
            <person name="Maurin D."/>
            <person name="Chan Y.S."/>
            <person name="von Grotthuss M."/>
            <person name="Hillier L.W."/>
            <person name="Roote J."/>
            <person name="Ashburner M."/>
            <person name="Bergman C.M."/>
        </authorList>
    </citation>
    <scope>NUCLEOTIDE SEQUENCE [LARGE SCALE GENOMIC DNA]</scope>
    <source>
        <strain evidence="2">Tai18E2 / Tucson 14021-0261.01</strain>
    </source>
</reference>
<sequence length="94" mass="9713">MSPASKCFGRLLHQLEQQFLLLDSSSTDAVLAPAAAAADDDDEASNSFFAPSGGRGSCSSGPTIHSRIVLPALRAYLASILSETDGCLKAQQAS</sequence>
<dbReference type="Proteomes" id="UP000002282">
    <property type="component" value="Chromosome 3L"/>
</dbReference>
<proteinExistence type="predicted"/>
<protein>
    <submittedName>
        <fullName evidence="1">Uncharacterized protein, isoform C</fullName>
    </submittedName>
</protein>
<dbReference type="AlphaFoldDB" id="A0A0R1DVZ6"/>
<name>A0A0R1DVZ6_DROYA</name>
<dbReference type="EMBL" id="CM000159">
    <property type="protein sequence ID" value="KRK01296.1"/>
    <property type="molecule type" value="Genomic_DNA"/>
</dbReference>
<evidence type="ECO:0000313" key="1">
    <source>
        <dbReference type="EMBL" id="KRK01296.1"/>
    </source>
</evidence>